<organism evidence="1 2">
    <name type="scientific">Heterotrigona itama</name>
    <dbReference type="NCBI Taxonomy" id="395501"/>
    <lineage>
        <taxon>Eukaryota</taxon>
        <taxon>Metazoa</taxon>
        <taxon>Ecdysozoa</taxon>
        <taxon>Arthropoda</taxon>
        <taxon>Hexapoda</taxon>
        <taxon>Insecta</taxon>
        <taxon>Pterygota</taxon>
        <taxon>Neoptera</taxon>
        <taxon>Endopterygota</taxon>
        <taxon>Hymenoptera</taxon>
        <taxon>Apocrita</taxon>
        <taxon>Aculeata</taxon>
        <taxon>Apoidea</taxon>
        <taxon>Anthophila</taxon>
        <taxon>Apidae</taxon>
        <taxon>Heterotrigona</taxon>
    </lineage>
</organism>
<accession>A0A6V7GW66</accession>
<dbReference type="EMBL" id="CAJDYZ010000726">
    <property type="protein sequence ID" value="CAD1468544.1"/>
    <property type="molecule type" value="Genomic_DNA"/>
</dbReference>
<reference evidence="1" key="1">
    <citation type="submission" date="2020-07" db="EMBL/GenBank/DDBJ databases">
        <authorList>
            <person name="Nazaruddin N."/>
        </authorList>
    </citation>
    <scope>NUCLEOTIDE SEQUENCE</scope>
</reference>
<gene>
    <name evidence="1" type="ORF">MHI_LOCUS53638</name>
</gene>
<feature type="non-terminal residue" evidence="1">
    <location>
        <position position="1"/>
    </location>
</feature>
<proteinExistence type="predicted"/>
<dbReference type="Proteomes" id="UP000752696">
    <property type="component" value="Unassembled WGS sequence"/>
</dbReference>
<dbReference type="AlphaFoldDB" id="A0A6V7GW66"/>
<name>A0A6V7GW66_9HYME</name>
<sequence>GYYTTTDKPPTLKLISKVGDSARTPEYGNESPRQAVMLSQSLGVY</sequence>
<evidence type="ECO:0000313" key="1">
    <source>
        <dbReference type="EMBL" id="CAD1468544.1"/>
    </source>
</evidence>
<protein>
    <submittedName>
        <fullName evidence="1">Uncharacterized protein</fullName>
    </submittedName>
</protein>
<comment type="caution">
    <text evidence="1">The sequence shown here is derived from an EMBL/GenBank/DDBJ whole genome shotgun (WGS) entry which is preliminary data.</text>
</comment>
<evidence type="ECO:0000313" key="2">
    <source>
        <dbReference type="Proteomes" id="UP000752696"/>
    </source>
</evidence>
<keyword evidence="2" id="KW-1185">Reference proteome</keyword>